<dbReference type="Gene3D" id="3.30.70.1290">
    <property type="entry name" value="Transposase IS200-like"/>
    <property type="match status" value="1"/>
</dbReference>
<protein>
    <submittedName>
        <fullName evidence="2">Transposase</fullName>
    </submittedName>
</protein>
<dbReference type="Pfam" id="PF01797">
    <property type="entry name" value="Y1_Tnp"/>
    <property type="match status" value="1"/>
</dbReference>
<dbReference type="InterPro" id="IPR036515">
    <property type="entry name" value="Transposase_17_sf"/>
</dbReference>
<evidence type="ECO:0000313" key="2">
    <source>
        <dbReference type="EMBL" id="QZO00645.1"/>
    </source>
</evidence>
<proteinExistence type="predicted"/>
<dbReference type="InterPro" id="IPR002686">
    <property type="entry name" value="Transposase_17"/>
</dbReference>
<dbReference type="EMBL" id="CP081869">
    <property type="protein sequence ID" value="QZO00645.1"/>
    <property type="molecule type" value="Genomic_DNA"/>
</dbReference>
<evidence type="ECO:0000313" key="3">
    <source>
        <dbReference type="Proteomes" id="UP000825701"/>
    </source>
</evidence>
<dbReference type="KEGG" id="cmet:K6K41_02715"/>
<name>A0A9E6RB76_9HYPH</name>
<keyword evidence="3" id="KW-1185">Reference proteome</keyword>
<gene>
    <name evidence="2" type="ORF">K6K41_02715</name>
</gene>
<dbReference type="GO" id="GO:0006313">
    <property type="term" value="P:DNA transposition"/>
    <property type="evidence" value="ECO:0007669"/>
    <property type="project" value="InterPro"/>
</dbReference>
<dbReference type="AlphaFoldDB" id="A0A9E6RB76"/>
<dbReference type="SUPFAM" id="SSF143422">
    <property type="entry name" value="Transposase IS200-like"/>
    <property type="match status" value="1"/>
</dbReference>
<dbReference type="GO" id="GO:0004803">
    <property type="term" value="F:transposase activity"/>
    <property type="evidence" value="ECO:0007669"/>
    <property type="project" value="InterPro"/>
</dbReference>
<dbReference type="Proteomes" id="UP000825701">
    <property type="component" value="Chromosome"/>
</dbReference>
<dbReference type="RefSeq" id="WP_261403816.1">
    <property type="nucleotide sequence ID" value="NZ_CP081869.1"/>
</dbReference>
<evidence type="ECO:0000259" key="1">
    <source>
        <dbReference type="Pfam" id="PF01797"/>
    </source>
</evidence>
<sequence length="123" mass="14064">MKNNELTMQLQVVIAFVDGLVPLEYREREVVLNAFRNATKRMKCYLVNYRFGERWMELILDHSPGFDISKLMRCFKAVSSRNIHTLRGNASGIWAPGYVVRTIGEPVEPEAVFQSLLTVGSDL</sequence>
<accession>A0A9E6RB76</accession>
<organism evidence="2 3">
    <name type="scientific">Chenggangzhangella methanolivorans</name>
    <dbReference type="NCBI Taxonomy" id="1437009"/>
    <lineage>
        <taxon>Bacteria</taxon>
        <taxon>Pseudomonadati</taxon>
        <taxon>Pseudomonadota</taxon>
        <taxon>Alphaproteobacteria</taxon>
        <taxon>Hyphomicrobiales</taxon>
        <taxon>Methylopilaceae</taxon>
        <taxon>Chenggangzhangella</taxon>
    </lineage>
</organism>
<reference evidence="2" key="1">
    <citation type="submission" date="2021-08" db="EMBL/GenBank/DDBJ databases">
        <authorList>
            <person name="Zhang H."/>
            <person name="Xu M."/>
            <person name="Yu Z."/>
            <person name="Yang L."/>
            <person name="Cai Y."/>
        </authorList>
    </citation>
    <scope>NUCLEOTIDE SEQUENCE</scope>
    <source>
        <strain evidence="2">CHL1</strain>
    </source>
</reference>
<feature type="domain" description="Transposase IS200-like" evidence="1">
    <location>
        <begin position="28"/>
        <end position="106"/>
    </location>
</feature>
<dbReference type="GO" id="GO:0003677">
    <property type="term" value="F:DNA binding"/>
    <property type="evidence" value="ECO:0007669"/>
    <property type="project" value="InterPro"/>
</dbReference>